<comment type="caution">
    <text evidence="3">The sequence shown here is derived from an EMBL/GenBank/DDBJ whole genome shotgun (WGS) entry which is preliminary data.</text>
</comment>
<feature type="compositionally biased region" description="Basic and acidic residues" evidence="1">
    <location>
        <begin position="215"/>
        <end position="225"/>
    </location>
</feature>
<keyword evidence="2" id="KW-1133">Transmembrane helix</keyword>
<dbReference type="EMBL" id="JBHFAB010000005">
    <property type="protein sequence ID" value="MFC1416879.1"/>
    <property type="molecule type" value="Genomic_DNA"/>
</dbReference>
<feature type="transmembrane region" description="Helical" evidence="2">
    <location>
        <begin position="34"/>
        <end position="57"/>
    </location>
</feature>
<protein>
    <submittedName>
        <fullName evidence="3">TIGR02234 family membrane protein</fullName>
    </submittedName>
</protein>
<accession>A0ABV6VSZ6</accession>
<evidence type="ECO:0000313" key="3">
    <source>
        <dbReference type="EMBL" id="MFC1416879.1"/>
    </source>
</evidence>
<organism evidence="3 4">
    <name type="scientific">Streptacidiphilus cavernicola</name>
    <dbReference type="NCBI Taxonomy" id="3342716"/>
    <lineage>
        <taxon>Bacteria</taxon>
        <taxon>Bacillati</taxon>
        <taxon>Actinomycetota</taxon>
        <taxon>Actinomycetes</taxon>
        <taxon>Kitasatosporales</taxon>
        <taxon>Streptomycetaceae</taxon>
        <taxon>Streptacidiphilus</taxon>
    </lineage>
</organism>
<gene>
    <name evidence="3" type="ORF">ACEZDE_09500</name>
</gene>
<dbReference type="InterPro" id="IPR019051">
    <property type="entry name" value="Trp_biosyn_TM_oprn/chp"/>
</dbReference>
<evidence type="ECO:0000313" key="4">
    <source>
        <dbReference type="Proteomes" id="UP001592531"/>
    </source>
</evidence>
<feature type="region of interest" description="Disordered" evidence="1">
    <location>
        <begin position="184"/>
        <end position="225"/>
    </location>
</feature>
<dbReference type="Pfam" id="PF09534">
    <property type="entry name" value="Trp_oprn_chp"/>
    <property type="match status" value="1"/>
</dbReference>
<dbReference type="NCBIfam" id="TIGR02234">
    <property type="entry name" value="trp_oprn_chp"/>
    <property type="match status" value="1"/>
</dbReference>
<reference evidence="3 4" key="1">
    <citation type="submission" date="2024-09" db="EMBL/GenBank/DDBJ databases">
        <authorList>
            <person name="Lee S.D."/>
        </authorList>
    </citation>
    <scope>NUCLEOTIDE SEQUENCE [LARGE SCALE GENOMIC DNA]</scope>
    <source>
        <strain evidence="3 4">N8-3</strain>
    </source>
</reference>
<feature type="transmembrane region" description="Helical" evidence="2">
    <location>
        <begin position="77"/>
        <end position="98"/>
    </location>
</feature>
<evidence type="ECO:0000256" key="1">
    <source>
        <dbReference type="SAM" id="MobiDB-lite"/>
    </source>
</evidence>
<dbReference type="InterPro" id="IPR011746">
    <property type="entry name" value="Trp_synth-assoc_CHP"/>
</dbReference>
<keyword evidence="4" id="KW-1185">Reference proteome</keyword>
<evidence type="ECO:0000256" key="2">
    <source>
        <dbReference type="SAM" id="Phobius"/>
    </source>
</evidence>
<name>A0ABV6VSZ6_9ACTN</name>
<feature type="compositionally biased region" description="Low complexity" evidence="1">
    <location>
        <begin position="188"/>
        <end position="211"/>
    </location>
</feature>
<feature type="transmembrane region" description="Helical" evidence="2">
    <location>
        <begin position="154"/>
        <end position="174"/>
    </location>
</feature>
<dbReference type="Proteomes" id="UP001592531">
    <property type="component" value="Unassembled WGS sequence"/>
</dbReference>
<feature type="compositionally biased region" description="Low complexity" evidence="1">
    <location>
        <begin position="7"/>
        <end position="28"/>
    </location>
</feature>
<dbReference type="RefSeq" id="WP_380534480.1">
    <property type="nucleotide sequence ID" value="NZ_JBHFAB010000005.1"/>
</dbReference>
<proteinExistence type="predicted"/>
<keyword evidence="2" id="KW-0812">Transmembrane</keyword>
<keyword evidence="2" id="KW-0472">Membrane</keyword>
<sequence>MTALPQPRTTADATAPATEPATPAAPRRGGMRSLAAMLLCSVAGATVVLVAAGQTWAHGSAAFQSSLLKVSATGSETSGLPGALALVGLASAVAVFAVRGPARKLLGLLLALAGAGTVASALASATATGALDERAARAIGLTRATATGVGHTGWPWAAALGGVLLLLAGLLVVARGRDWPGMSSRYDAPGAAGTPAPARRRAAAPGPETPADLWKAMDRGEDPTR</sequence>
<feature type="region of interest" description="Disordered" evidence="1">
    <location>
        <begin position="1"/>
        <end position="28"/>
    </location>
</feature>
<feature type="transmembrane region" description="Helical" evidence="2">
    <location>
        <begin position="105"/>
        <end position="125"/>
    </location>
</feature>